<evidence type="ECO:0000313" key="3">
    <source>
        <dbReference type="Proteomes" id="UP001589789"/>
    </source>
</evidence>
<comment type="caution">
    <text evidence="2">The sequence shown here is derived from an EMBL/GenBank/DDBJ whole genome shotgun (WGS) entry which is preliminary data.</text>
</comment>
<dbReference type="EMBL" id="JBHLVZ010000002">
    <property type="protein sequence ID" value="MFC0384874.1"/>
    <property type="molecule type" value="Genomic_DNA"/>
</dbReference>
<sequence>MTTRTDPPVAAETDRASAPETVIWQHAAFCRLGLPVSPGTEAWRRDGRDAALRMAPAHAGDTLPDGPGLRLLLAFLCDSALRSGSPTVALGADAAALAARLGLGEGAVAPLAEQVERMLTARIVAAVEEGPELSVLDARSRPRGGAWPTSVKLNARFMASLSENAVALDRAILRALSASAEAMDAHAWTREVLSRGGADAVVSAAWPELMGRFGAPGADAAAFRDAFESALRLVFEADLTIELAVDDEGVSVRHARPAAPVPAPAPAPAPAPPPAPAPSPAAAPIPAPEPAPARQEAPRSVPIQAAPPPQPEAPQQGRPRDDRPREDRPRDDRPRDDRPRDDRPRDDRPRDDRPRDDRPREERPREERPRDDRPRDERLREERRPRRDEFPDQGSADQISDDMIRLRSHLTGLPQVVWLRRGHGDENILVGVTPGARMDTDRLTILMVEPIIMQVSGGLGQGDFDRVSAWVMANRDLIDDFWEGGIASAEEVNRRVRKAPGPTFR</sequence>
<reference evidence="2 3" key="1">
    <citation type="submission" date="2024-09" db="EMBL/GenBank/DDBJ databases">
        <authorList>
            <person name="Sun Q."/>
            <person name="Mori K."/>
        </authorList>
    </citation>
    <scope>NUCLEOTIDE SEQUENCE [LARGE SCALE GENOMIC DNA]</scope>
    <source>
        <strain evidence="2 3">CCM 7468</strain>
    </source>
</reference>
<dbReference type="RefSeq" id="WP_377049008.1">
    <property type="nucleotide sequence ID" value="NZ_JBHLVZ010000002.1"/>
</dbReference>
<gene>
    <name evidence="2" type="ORF">ACFFIC_04830</name>
</gene>
<proteinExistence type="predicted"/>
<feature type="compositionally biased region" description="Pro residues" evidence="1">
    <location>
        <begin position="259"/>
        <end position="291"/>
    </location>
</feature>
<evidence type="ECO:0000313" key="2">
    <source>
        <dbReference type="EMBL" id="MFC0384874.1"/>
    </source>
</evidence>
<keyword evidence="3" id="KW-1185">Reference proteome</keyword>
<feature type="region of interest" description="Disordered" evidence="1">
    <location>
        <begin position="256"/>
        <end position="401"/>
    </location>
</feature>
<name>A0ABV6IMN5_9PROT</name>
<protein>
    <submittedName>
        <fullName evidence="2">Uncharacterized protein</fullName>
    </submittedName>
</protein>
<dbReference type="Proteomes" id="UP001589789">
    <property type="component" value="Unassembled WGS sequence"/>
</dbReference>
<feature type="compositionally biased region" description="Basic and acidic residues" evidence="1">
    <location>
        <begin position="318"/>
        <end position="390"/>
    </location>
</feature>
<accession>A0ABV6IMN5</accession>
<evidence type="ECO:0000256" key="1">
    <source>
        <dbReference type="SAM" id="MobiDB-lite"/>
    </source>
</evidence>
<organism evidence="2 3">
    <name type="scientific">Muricoccus vinaceus</name>
    <dbReference type="NCBI Taxonomy" id="424704"/>
    <lineage>
        <taxon>Bacteria</taxon>
        <taxon>Pseudomonadati</taxon>
        <taxon>Pseudomonadota</taxon>
        <taxon>Alphaproteobacteria</taxon>
        <taxon>Acetobacterales</taxon>
        <taxon>Roseomonadaceae</taxon>
        <taxon>Muricoccus</taxon>
    </lineage>
</organism>